<dbReference type="PROSITE" id="PS50004">
    <property type="entry name" value="C2"/>
    <property type="match status" value="1"/>
</dbReference>
<evidence type="ECO:0000256" key="1">
    <source>
        <dbReference type="ARBA" id="ARBA00007923"/>
    </source>
</evidence>
<sequence>MEGKKPGVLKHLRQKVYPMLPNLLRTGSHKMPHQMSTSVPDVRLNHVPVLSSVHIQRSDVSSYSNPTTPLNKGARRQAGGGSGHRMRAGRSEQVLFAPTDCSDWNASRNSHSSFSEKHLGVPRDMEPEELGLPEVMTIYSPEQHFEDTQQQDENHASSGEMVNDGDTQTEDMESPTGPDVKEPVRSFLVTITLKEGRNLVVRDRCGTSDPYVKFKLDGKTFYKSKTVYKNLNPSWNETFSLPIKDLNQHLYIKVYDR</sequence>
<dbReference type="InterPro" id="IPR035892">
    <property type="entry name" value="C2_domain_sf"/>
</dbReference>
<dbReference type="PANTHER" id="PTHR45911:SF2">
    <property type="entry name" value="MULTIPLE C2 AND TRANSMEMBRANE DOMAIN-CONTAINING PROTEIN 2"/>
    <property type="match status" value="1"/>
</dbReference>
<dbReference type="SUPFAM" id="SSF49562">
    <property type="entry name" value="C2 domain (Calcium/lipid-binding domain, CaLB)"/>
    <property type="match status" value="1"/>
</dbReference>
<dbReference type="Ensembl" id="ENSNMLT00000019233.1">
    <property type="protein sequence ID" value="ENSNMLP00000017102.1"/>
    <property type="gene ID" value="ENSNMLG00000011295.1"/>
</dbReference>
<name>A0A8C6WLZ8_9GOBI</name>
<reference evidence="6" key="2">
    <citation type="submission" date="2025-09" db="UniProtKB">
        <authorList>
            <consortium name="Ensembl"/>
        </authorList>
    </citation>
    <scope>IDENTIFICATION</scope>
</reference>
<proteinExistence type="inferred from homology"/>
<dbReference type="AlphaFoldDB" id="A0A8C6WLZ8"/>
<accession>A0A8C6WLZ8</accession>
<comment type="similarity">
    <text evidence="1">Belongs to the MCTP family.</text>
</comment>
<dbReference type="GO" id="GO:0005509">
    <property type="term" value="F:calcium ion binding"/>
    <property type="evidence" value="ECO:0007669"/>
    <property type="project" value="TreeGrafter"/>
</dbReference>
<evidence type="ECO:0000256" key="2">
    <source>
        <dbReference type="ARBA" id="ARBA00022723"/>
    </source>
</evidence>
<dbReference type="InterPro" id="IPR000008">
    <property type="entry name" value="C2_dom"/>
</dbReference>
<keyword evidence="7" id="KW-1185">Reference proteome</keyword>
<dbReference type="GO" id="GO:0030672">
    <property type="term" value="C:synaptic vesicle membrane"/>
    <property type="evidence" value="ECO:0007669"/>
    <property type="project" value="TreeGrafter"/>
</dbReference>
<evidence type="ECO:0000256" key="3">
    <source>
        <dbReference type="ARBA" id="ARBA00022837"/>
    </source>
</evidence>
<dbReference type="GO" id="GO:0046928">
    <property type="term" value="P:regulation of neurotransmitter secretion"/>
    <property type="evidence" value="ECO:0007669"/>
    <property type="project" value="TreeGrafter"/>
</dbReference>
<feature type="region of interest" description="Disordered" evidence="4">
    <location>
        <begin position="58"/>
        <end position="87"/>
    </location>
</feature>
<reference evidence="6" key="1">
    <citation type="submission" date="2025-08" db="UniProtKB">
        <authorList>
            <consortium name="Ensembl"/>
        </authorList>
    </citation>
    <scope>IDENTIFICATION</scope>
</reference>
<dbReference type="Gene3D" id="2.60.40.150">
    <property type="entry name" value="C2 domain"/>
    <property type="match status" value="1"/>
</dbReference>
<keyword evidence="3" id="KW-0106">Calcium</keyword>
<evidence type="ECO:0000313" key="7">
    <source>
        <dbReference type="Proteomes" id="UP000694523"/>
    </source>
</evidence>
<protein>
    <submittedName>
        <fullName evidence="6">Multiple C2 domains, transmembrane 2b</fullName>
    </submittedName>
</protein>
<feature type="compositionally biased region" description="Polar residues" evidence="4">
    <location>
        <begin position="58"/>
        <end position="70"/>
    </location>
</feature>
<organism evidence="6 7">
    <name type="scientific">Neogobius melanostomus</name>
    <name type="common">round goby</name>
    <dbReference type="NCBI Taxonomy" id="47308"/>
    <lineage>
        <taxon>Eukaryota</taxon>
        <taxon>Metazoa</taxon>
        <taxon>Chordata</taxon>
        <taxon>Craniata</taxon>
        <taxon>Vertebrata</taxon>
        <taxon>Euteleostomi</taxon>
        <taxon>Actinopterygii</taxon>
        <taxon>Neopterygii</taxon>
        <taxon>Teleostei</taxon>
        <taxon>Neoteleostei</taxon>
        <taxon>Acanthomorphata</taxon>
        <taxon>Gobiaria</taxon>
        <taxon>Gobiiformes</taxon>
        <taxon>Gobioidei</taxon>
        <taxon>Gobiidae</taxon>
        <taxon>Benthophilinae</taxon>
        <taxon>Neogobiini</taxon>
        <taxon>Neogobius</taxon>
    </lineage>
</organism>
<feature type="compositionally biased region" description="Basic and acidic residues" evidence="4">
    <location>
        <begin position="146"/>
        <end position="155"/>
    </location>
</feature>
<evidence type="ECO:0000256" key="4">
    <source>
        <dbReference type="SAM" id="MobiDB-lite"/>
    </source>
</evidence>
<dbReference type="PANTHER" id="PTHR45911">
    <property type="entry name" value="C2 DOMAIN-CONTAINING PROTEIN"/>
    <property type="match status" value="1"/>
</dbReference>
<evidence type="ECO:0000313" key="6">
    <source>
        <dbReference type="Ensembl" id="ENSNMLP00000017102.1"/>
    </source>
</evidence>
<dbReference type="Pfam" id="PF00168">
    <property type="entry name" value="C2"/>
    <property type="match status" value="1"/>
</dbReference>
<evidence type="ECO:0000259" key="5">
    <source>
        <dbReference type="PROSITE" id="PS50004"/>
    </source>
</evidence>
<feature type="region of interest" description="Disordered" evidence="4">
    <location>
        <begin position="146"/>
        <end position="181"/>
    </location>
</feature>
<feature type="domain" description="C2" evidence="5">
    <location>
        <begin position="170"/>
        <end position="257"/>
    </location>
</feature>
<keyword evidence="2" id="KW-0479">Metal-binding</keyword>
<dbReference type="SMART" id="SM00239">
    <property type="entry name" value="C2"/>
    <property type="match status" value="1"/>
</dbReference>
<dbReference type="Proteomes" id="UP000694523">
    <property type="component" value="Unplaced"/>
</dbReference>
<dbReference type="PRINTS" id="PR00360">
    <property type="entry name" value="C2DOMAIN"/>
</dbReference>